<dbReference type="AlphaFoldDB" id="A0A1I6FQD7"/>
<keyword evidence="1" id="KW-0472">Membrane</keyword>
<organism evidence="2 3">
    <name type="scientific">Yoonia tamlensis</name>
    <dbReference type="NCBI Taxonomy" id="390270"/>
    <lineage>
        <taxon>Bacteria</taxon>
        <taxon>Pseudomonadati</taxon>
        <taxon>Pseudomonadota</taxon>
        <taxon>Alphaproteobacteria</taxon>
        <taxon>Rhodobacterales</taxon>
        <taxon>Paracoccaceae</taxon>
        <taxon>Yoonia</taxon>
    </lineage>
</organism>
<feature type="transmembrane region" description="Helical" evidence="1">
    <location>
        <begin position="168"/>
        <end position="187"/>
    </location>
</feature>
<feature type="transmembrane region" description="Helical" evidence="1">
    <location>
        <begin position="9"/>
        <end position="27"/>
    </location>
</feature>
<gene>
    <name evidence="2" type="ORF">SAMN04488005_0228</name>
</gene>
<feature type="transmembrane region" description="Helical" evidence="1">
    <location>
        <begin position="140"/>
        <end position="162"/>
    </location>
</feature>
<dbReference type="STRING" id="390270.SAMN04488005_0228"/>
<evidence type="ECO:0000256" key="1">
    <source>
        <dbReference type="SAM" id="Phobius"/>
    </source>
</evidence>
<reference evidence="3" key="1">
    <citation type="submission" date="2016-10" db="EMBL/GenBank/DDBJ databases">
        <authorList>
            <person name="Varghese N."/>
            <person name="Submissions S."/>
        </authorList>
    </citation>
    <scope>NUCLEOTIDE SEQUENCE [LARGE SCALE GENOMIC DNA]</scope>
    <source>
        <strain evidence="3">DSM 26879</strain>
    </source>
</reference>
<accession>A0A1I6FQD7</accession>
<evidence type="ECO:0000313" key="3">
    <source>
        <dbReference type="Proteomes" id="UP000199478"/>
    </source>
</evidence>
<proteinExistence type="predicted"/>
<evidence type="ECO:0000313" key="2">
    <source>
        <dbReference type="EMBL" id="SFR32007.1"/>
    </source>
</evidence>
<name>A0A1I6FQD7_9RHOB</name>
<protein>
    <submittedName>
        <fullName evidence="2">Uncharacterized protein</fullName>
    </submittedName>
</protein>
<dbReference type="OrthoDB" id="3425563at2"/>
<dbReference type="EMBL" id="FOYP01000001">
    <property type="protein sequence ID" value="SFR32007.1"/>
    <property type="molecule type" value="Genomic_DNA"/>
</dbReference>
<sequence length="193" mass="21976">MKRQYIDRLALALIALGLGYAATIFVVELSRGTHMGNWVWERHQNLFSWYSRPLFILPAAYYAYRRKLGYIIGFMLLMATSLFWFAAPEQIPEAVSSYLAWEKKMFFTNENRVPMFALIAAVLLFLVVFFFAFWQRNPWYGVLVINLGTLAKIVVSLTMGGAAGTAAIVPSVTSLCMINAIAGFIWIRVRKRA</sequence>
<dbReference type="Proteomes" id="UP000199478">
    <property type="component" value="Unassembled WGS sequence"/>
</dbReference>
<keyword evidence="1" id="KW-0812">Transmembrane</keyword>
<feature type="transmembrane region" description="Helical" evidence="1">
    <location>
        <begin position="69"/>
        <end position="87"/>
    </location>
</feature>
<keyword evidence="3" id="KW-1185">Reference proteome</keyword>
<keyword evidence="1" id="KW-1133">Transmembrane helix</keyword>
<dbReference type="RefSeq" id="WP_090195346.1">
    <property type="nucleotide sequence ID" value="NZ_FOYP01000001.1"/>
</dbReference>
<feature type="transmembrane region" description="Helical" evidence="1">
    <location>
        <begin position="47"/>
        <end position="64"/>
    </location>
</feature>
<feature type="transmembrane region" description="Helical" evidence="1">
    <location>
        <begin position="113"/>
        <end position="133"/>
    </location>
</feature>